<dbReference type="OrthoDB" id="9776731at2"/>
<keyword evidence="2" id="KW-1133">Transmembrane helix</keyword>
<dbReference type="Pfam" id="PF07687">
    <property type="entry name" value="M20_dimer"/>
    <property type="match status" value="1"/>
</dbReference>
<dbReference type="GO" id="GO:0019877">
    <property type="term" value="P:diaminopimelate biosynthetic process"/>
    <property type="evidence" value="ECO:0007669"/>
    <property type="project" value="UniProtKB-ARBA"/>
</dbReference>
<protein>
    <submittedName>
        <fullName evidence="4">Putative hydrolase YxeP</fullName>
        <ecNumber evidence="4">3.-.-.-</ecNumber>
    </submittedName>
</protein>
<dbReference type="InterPro" id="IPR036264">
    <property type="entry name" value="Bact_exopeptidase_dim_dom"/>
</dbReference>
<dbReference type="EMBL" id="SJPK01000004">
    <property type="protein sequence ID" value="TWT67280.1"/>
    <property type="molecule type" value="Genomic_DNA"/>
</dbReference>
<dbReference type="PANTHER" id="PTHR11014:SF63">
    <property type="entry name" value="METALLOPEPTIDASE, PUTATIVE (AFU_ORTHOLOGUE AFUA_6G09600)-RELATED"/>
    <property type="match status" value="1"/>
</dbReference>
<sequence>MHPNPPVSFQSHSPRFRWVGISAAAVFALAWCIIGSFGTPLRADDPTAVASPGAVANQHNVSQWLDQQLPEVLQLYAWLHAHPEVSFEEKETAAKLAGLWREAGFDVTENVGGFGIVGVLKNGEGPTVMLRTDLDALPVTEQTPVPYASKQTVTREDGSSTGVMHACGHDIHMTNLTTVLQWLAEHRDAWSGTLLAIGQPAEEHGAGAKAMLEDGLFERFPRPDYALAMHVGSDTPTGQISIRPGFSQANVDSVDITMKGRGGHGSAPHTTIDPVVQAAELVISLQMIVSREIAPIEPAVVTVGSIHGGTKHNVIGNDCTLQLTVRSYSPDVRDQLLKAIRRRAFGIAATHAAPEPDVVLSEGTPSLKNDAELAGRMRTVFSELLGDDNVVENEPSMGGEDFSRYGIEGVPILMYKVGSVSQARLDRFEKLGIPPASLHSAVYYPDAEQTLRVSIGAMTSGVLELMPPN</sequence>
<dbReference type="AlphaFoldDB" id="A0A5C5XWH7"/>
<keyword evidence="2" id="KW-0472">Membrane</keyword>
<evidence type="ECO:0000313" key="5">
    <source>
        <dbReference type="Proteomes" id="UP000318053"/>
    </source>
</evidence>
<keyword evidence="1 4" id="KW-0378">Hydrolase</keyword>
<feature type="transmembrane region" description="Helical" evidence="2">
    <location>
        <begin position="18"/>
        <end position="38"/>
    </location>
</feature>
<dbReference type="Proteomes" id="UP000318053">
    <property type="component" value="Unassembled WGS sequence"/>
</dbReference>
<accession>A0A5C5XWH7</accession>
<dbReference type="RefSeq" id="WP_146391188.1">
    <property type="nucleotide sequence ID" value="NZ_SJPK01000004.1"/>
</dbReference>
<dbReference type="EC" id="3.-.-.-" evidence="4"/>
<evidence type="ECO:0000256" key="1">
    <source>
        <dbReference type="ARBA" id="ARBA00022801"/>
    </source>
</evidence>
<dbReference type="InterPro" id="IPR017439">
    <property type="entry name" value="Amidohydrolase"/>
</dbReference>
<dbReference type="FunFam" id="3.30.70.360:FF:000001">
    <property type="entry name" value="N-acetyldiaminopimelate deacetylase"/>
    <property type="match status" value="1"/>
</dbReference>
<dbReference type="NCBIfam" id="TIGR01891">
    <property type="entry name" value="amidohydrolases"/>
    <property type="match status" value="1"/>
</dbReference>
<evidence type="ECO:0000256" key="2">
    <source>
        <dbReference type="SAM" id="Phobius"/>
    </source>
</evidence>
<keyword evidence="5" id="KW-1185">Reference proteome</keyword>
<dbReference type="InterPro" id="IPR011650">
    <property type="entry name" value="Peptidase_M20_dimer"/>
</dbReference>
<proteinExistence type="predicted"/>
<gene>
    <name evidence="4" type="primary">yxeP</name>
    <name evidence="4" type="ORF">CA85_21300</name>
</gene>
<dbReference type="PANTHER" id="PTHR11014">
    <property type="entry name" value="PEPTIDASE M20 FAMILY MEMBER"/>
    <property type="match status" value="1"/>
</dbReference>
<dbReference type="SUPFAM" id="SSF55031">
    <property type="entry name" value="Bacterial exopeptidase dimerisation domain"/>
    <property type="match status" value="1"/>
</dbReference>
<dbReference type="Gene3D" id="3.40.630.10">
    <property type="entry name" value="Zn peptidases"/>
    <property type="match status" value="1"/>
</dbReference>
<dbReference type="Gene3D" id="3.30.70.360">
    <property type="match status" value="1"/>
</dbReference>
<dbReference type="InterPro" id="IPR002933">
    <property type="entry name" value="Peptidase_M20"/>
</dbReference>
<feature type="domain" description="Peptidase M20 dimerisation" evidence="3">
    <location>
        <begin position="250"/>
        <end position="343"/>
    </location>
</feature>
<organism evidence="4 5">
    <name type="scientific">Allorhodopirellula solitaria</name>
    <dbReference type="NCBI Taxonomy" id="2527987"/>
    <lineage>
        <taxon>Bacteria</taxon>
        <taxon>Pseudomonadati</taxon>
        <taxon>Planctomycetota</taxon>
        <taxon>Planctomycetia</taxon>
        <taxon>Pirellulales</taxon>
        <taxon>Pirellulaceae</taxon>
        <taxon>Allorhodopirellula</taxon>
    </lineage>
</organism>
<evidence type="ECO:0000259" key="3">
    <source>
        <dbReference type="Pfam" id="PF07687"/>
    </source>
</evidence>
<comment type="caution">
    <text evidence="4">The sequence shown here is derived from an EMBL/GenBank/DDBJ whole genome shotgun (WGS) entry which is preliminary data.</text>
</comment>
<dbReference type="Pfam" id="PF01546">
    <property type="entry name" value="Peptidase_M20"/>
    <property type="match status" value="1"/>
</dbReference>
<dbReference type="SUPFAM" id="SSF53187">
    <property type="entry name" value="Zn-dependent exopeptidases"/>
    <property type="match status" value="1"/>
</dbReference>
<reference evidence="4 5" key="1">
    <citation type="submission" date="2019-02" db="EMBL/GenBank/DDBJ databases">
        <title>Deep-cultivation of Planctomycetes and their phenomic and genomic characterization uncovers novel biology.</title>
        <authorList>
            <person name="Wiegand S."/>
            <person name="Jogler M."/>
            <person name="Boedeker C."/>
            <person name="Pinto D."/>
            <person name="Vollmers J."/>
            <person name="Rivas-Marin E."/>
            <person name="Kohn T."/>
            <person name="Peeters S.H."/>
            <person name="Heuer A."/>
            <person name="Rast P."/>
            <person name="Oberbeckmann S."/>
            <person name="Bunk B."/>
            <person name="Jeske O."/>
            <person name="Meyerdierks A."/>
            <person name="Storesund J.E."/>
            <person name="Kallscheuer N."/>
            <person name="Luecker S."/>
            <person name="Lage O.M."/>
            <person name="Pohl T."/>
            <person name="Merkel B.J."/>
            <person name="Hornburger P."/>
            <person name="Mueller R.-W."/>
            <person name="Bruemmer F."/>
            <person name="Labrenz M."/>
            <person name="Spormann A.M."/>
            <person name="Op Den Camp H."/>
            <person name="Overmann J."/>
            <person name="Amann R."/>
            <person name="Jetten M.S.M."/>
            <person name="Mascher T."/>
            <person name="Medema M.H."/>
            <person name="Devos D.P."/>
            <person name="Kaster A.-K."/>
            <person name="Ovreas L."/>
            <person name="Rohde M."/>
            <person name="Galperin M.Y."/>
            <person name="Jogler C."/>
        </authorList>
    </citation>
    <scope>NUCLEOTIDE SEQUENCE [LARGE SCALE GENOMIC DNA]</scope>
    <source>
        <strain evidence="4 5">CA85</strain>
    </source>
</reference>
<evidence type="ECO:0000313" key="4">
    <source>
        <dbReference type="EMBL" id="TWT67280.1"/>
    </source>
</evidence>
<keyword evidence="2" id="KW-0812">Transmembrane</keyword>
<dbReference type="GO" id="GO:0050118">
    <property type="term" value="F:N-acetyldiaminopimelate deacetylase activity"/>
    <property type="evidence" value="ECO:0007669"/>
    <property type="project" value="UniProtKB-ARBA"/>
</dbReference>
<name>A0A5C5XWH7_9BACT</name>